<reference evidence="2" key="2">
    <citation type="submission" date="2023-07" db="EMBL/GenBank/DDBJ databases">
        <authorList>
            <consortium name="Lawrence Berkeley National Laboratory"/>
            <person name="Haridas S."/>
            <person name="Hensen N."/>
            <person name="Bonometti L."/>
            <person name="Westerberg I."/>
            <person name="Brannstrom I.O."/>
            <person name="Guillou S."/>
            <person name="Cros-Aarteil S."/>
            <person name="Calhoun S."/>
            <person name="Kuo A."/>
            <person name="Mondo S."/>
            <person name="Pangilinan J."/>
            <person name="Riley R."/>
            <person name="LaButti K."/>
            <person name="Andreopoulos B."/>
            <person name="Lipzen A."/>
            <person name="Chen C."/>
            <person name="Yanf M."/>
            <person name="Daum C."/>
            <person name="Ng V."/>
            <person name="Clum A."/>
            <person name="Steindorff A."/>
            <person name="Ohm R."/>
            <person name="Martin F."/>
            <person name="Silar P."/>
            <person name="Natvig D."/>
            <person name="Lalanne C."/>
            <person name="Gautier V."/>
            <person name="Ament-velasquez S.L."/>
            <person name="Kruys A."/>
            <person name="Hutchinson M.I."/>
            <person name="Powell A.J."/>
            <person name="Barry K."/>
            <person name="Miller A.N."/>
            <person name="Grigoriev I.V."/>
            <person name="Debuchy R."/>
            <person name="Gladieux P."/>
            <person name="Thoren M.H."/>
            <person name="Johannesson H."/>
        </authorList>
    </citation>
    <scope>NUCLEOTIDE SEQUENCE</scope>
    <source>
        <strain evidence="2">FGSC 1904</strain>
    </source>
</reference>
<keyword evidence="1" id="KW-1133">Transmembrane helix</keyword>
<accession>A0AAE0UFV1</accession>
<proteinExistence type="predicted"/>
<organism evidence="2 3">
    <name type="scientific">Sordaria brevicollis</name>
    <dbReference type="NCBI Taxonomy" id="83679"/>
    <lineage>
        <taxon>Eukaryota</taxon>
        <taxon>Fungi</taxon>
        <taxon>Dikarya</taxon>
        <taxon>Ascomycota</taxon>
        <taxon>Pezizomycotina</taxon>
        <taxon>Sordariomycetes</taxon>
        <taxon>Sordariomycetidae</taxon>
        <taxon>Sordariales</taxon>
        <taxon>Sordariaceae</taxon>
        <taxon>Sordaria</taxon>
    </lineage>
</organism>
<keyword evidence="1" id="KW-0472">Membrane</keyword>
<keyword evidence="1" id="KW-0812">Transmembrane</keyword>
<comment type="caution">
    <text evidence="2">The sequence shown here is derived from an EMBL/GenBank/DDBJ whole genome shotgun (WGS) entry which is preliminary data.</text>
</comment>
<gene>
    <name evidence="2" type="ORF">B0T20DRAFT_4350</name>
</gene>
<evidence type="ECO:0000313" key="2">
    <source>
        <dbReference type="EMBL" id="KAK3402622.1"/>
    </source>
</evidence>
<name>A0AAE0UFV1_SORBR</name>
<dbReference type="AlphaFoldDB" id="A0AAE0UFV1"/>
<evidence type="ECO:0000313" key="3">
    <source>
        <dbReference type="Proteomes" id="UP001281003"/>
    </source>
</evidence>
<feature type="transmembrane region" description="Helical" evidence="1">
    <location>
        <begin position="175"/>
        <end position="196"/>
    </location>
</feature>
<protein>
    <submittedName>
        <fullName evidence="2">Uncharacterized protein</fullName>
    </submittedName>
</protein>
<dbReference type="EMBL" id="JAUTDP010000001">
    <property type="protein sequence ID" value="KAK3402622.1"/>
    <property type="molecule type" value="Genomic_DNA"/>
</dbReference>
<reference evidence="2" key="1">
    <citation type="journal article" date="2023" name="Mol. Phylogenet. Evol.">
        <title>Genome-scale phylogeny and comparative genomics of the fungal order Sordariales.</title>
        <authorList>
            <person name="Hensen N."/>
            <person name="Bonometti L."/>
            <person name="Westerberg I."/>
            <person name="Brannstrom I.O."/>
            <person name="Guillou S."/>
            <person name="Cros-Aarteil S."/>
            <person name="Calhoun S."/>
            <person name="Haridas S."/>
            <person name="Kuo A."/>
            <person name="Mondo S."/>
            <person name="Pangilinan J."/>
            <person name="Riley R."/>
            <person name="LaButti K."/>
            <person name="Andreopoulos B."/>
            <person name="Lipzen A."/>
            <person name="Chen C."/>
            <person name="Yan M."/>
            <person name="Daum C."/>
            <person name="Ng V."/>
            <person name="Clum A."/>
            <person name="Steindorff A."/>
            <person name="Ohm R.A."/>
            <person name="Martin F."/>
            <person name="Silar P."/>
            <person name="Natvig D.O."/>
            <person name="Lalanne C."/>
            <person name="Gautier V."/>
            <person name="Ament-Velasquez S.L."/>
            <person name="Kruys A."/>
            <person name="Hutchinson M.I."/>
            <person name="Powell A.J."/>
            <person name="Barry K."/>
            <person name="Miller A.N."/>
            <person name="Grigoriev I.V."/>
            <person name="Debuchy R."/>
            <person name="Gladieux P."/>
            <person name="Hiltunen Thoren M."/>
            <person name="Johannesson H."/>
        </authorList>
    </citation>
    <scope>NUCLEOTIDE SEQUENCE</scope>
    <source>
        <strain evidence="2">FGSC 1904</strain>
    </source>
</reference>
<feature type="transmembrane region" description="Helical" evidence="1">
    <location>
        <begin position="99"/>
        <end position="123"/>
    </location>
</feature>
<feature type="transmembrane region" description="Helical" evidence="1">
    <location>
        <begin position="60"/>
        <end position="87"/>
    </location>
</feature>
<sequence length="311" mass="34486">MPRDNSLRHPPPAHVFDHPTNPVVESWLDTLPPLPKEPCRRDVKQWRRAQSGFLSAHRTWFIFSVIIRAISTVAAIVACGLNVAIFVESRLYWRAIPGRMIAVLVVAPIIVIWNSAELVTICIRKSRGIPAVYHAWADGILFVGLATTTGVVLVDLIIGIATLGQLYDEPLAKGIVEVALLILLMVLHSFLFFNYFCHKLDRHDPGPFVKTTNLPMDNVETTTPEAESPTTQAEPPFRYKSYEYYAKEDMGTANAGKTPDGGFVIDIGIDDMGHTVAGRPAVAMVPSEAQRRCEIPILPSVFSPQKHERSV</sequence>
<keyword evidence="3" id="KW-1185">Reference proteome</keyword>
<feature type="transmembrane region" description="Helical" evidence="1">
    <location>
        <begin position="135"/>
        <end position="163"/>
    </location>
</feature>
<dbReference type="Proteomes" id="UP001281003">
    <property type="component" value="Unassembled WGS sequence"/>
</dbReference>
<evidence type="ECO:0000256" key="1">
    <source>
        <dbReference type="SAM" id="Phobius"/>
    </source>
</evidence>